<reference evidence="2" key="2">
    <citation type="submission" date="2025-08" db="UniProtKB">
        <authorList>
            <consortium name="RefSeq"/>
        </authorList>
    </citation>
    <scope>IDENTIFICATION</scope>
    <source>
        <tissue evidence="2">Leaf</tissue>
    </source>
</reference>
<protein>
    <submittedName>
        <fullName evidence="2">Uncharacterized protein LOC142172559</fullName>
    </submittedName>
</protein>
<gene>
    <name evidence="2" type="primary">LOC142172559</name>
</gene>
<dbReference type="RefSeq" id="XP_075092309.1">
    <property type="nucleotide sequence ID" value="XM_075236208.1"/>
</dbReference>
<reference evidence="1" key="1">
    <citation type="journal article" date="2014" name="Nat. Commun.">
        <title>The tobacco genome sequence and its comparison with those of tomato and potato.</title>
        <authorList>
            <person name="Sierro N."/>
            <person name="Battey J.N."/>
            <person name="Ouadi S."/>
            <person name="Bakaher N."/>
            <person name="Bovet L."/>
            <person name="Willig A."/>
            <person name="Goepfert S."/>
            <person name="Peitsch M.C."/>
            <person name="Ivanov N.V."/>
        </authorList>
    </citation>
    <scope>NUCLEOTIDE SEQUENCE [LARGE SCALE GENOMIC DNA]</scope>
</reference>
<accession>A0AC58T504</accession>
<organism evidence="1 2">
    <name type="scientific">Nicotiana tabacum</name>
    <name type="common">Common tobacco</name>
    <dbReference type="NCBI Taxonomy" id="4097"/>
    <lineage>
        <taxon>Eukaryota</taxon>
        <taxon>Viridiplantae</taxon>
        <taxon>Streptophyta</taxon>
        <taxon>Embryophyta</taxon>
        <taxon>Tracheophyta</taxon>
        <taxon>Spermatophyta</taxon>
        <taxon>Magnoliopsida</taxon>
        <taxon>eudicotyledons</taxon>
        <taxon>Gunneridae</taxon>
        <taxon>Pentapetalae</taxon>
        <taxon>asterids</taxon>
        <taxon>lamiids</taxon>
        <taxon>Solanales</taxon>
        <taxon>Solanaceae</taxon>
        <taxon>Nicotianoideae</taxon>
        <taxon>Nicotianeae</taxon>
        <taxon>Nicotiana</taxon>
    </lineage>
</organism>
<keyword evidence="1" id="KW-1185">Reference proteome</keyword>
<evidence type="ECO:0000313" key="2">
    <source>
        <dbReference type="RefSeq" id="XP_075092309.1"/>
    </source>
</evidence>
<name>A0AC58T504_TOBAC</name>
<proteinExistence type="predicted"/>
<dbReference type="Proteomes" id="UP000790787">
    <property type="component" value="Chromosome 18"/>
</dbReference>
<sequence length="246" mass="27904">MECVTTVNYTVLVNGETTKPFDVARGLRQGDPMSPFLFAIAMEYLSRNLKTLKQEKAYHFHPLCERLDLTHLSFADDLLIFARGDATSPLIDKIVARISSWTVKKLSYAGRIQLVQHVIFGIQSYWAQIFIMPAKVVKTIETYCIREADWRDAKDSMEGSNVSESGQARPKVVFILWLLMHGRLQTADRLKKWKIQVDEICCFCKQALETKEHIFAECVAENCGADSCNGFKCKLVYLHGQSGNNG</sequence>
<evidence type="ECO:0000313" key="1">
    <source>
        <dbReference type="Proteomes" id="UP000790787"/>
    </source>
</evidence>